<protein>
    <submittedName>
        <fullName evidence="1">Phosphoribosyl-AMP cyclohydrolase</fullName>
    </submittedName>
</protein>
<organism evidence="1 2">
    <name type="scientific">Alishewanella maricola</name>
    <dbReference type="NCBI Taxonomy" id="2795740"/>
    <lineage>
        <taxon>Bacteria</taxon>
        <taxon>Pseudomonadati</taxon>
        <taxon>Pseudomonadota</taxon>
        <taxon>Gammaproteobacteria</taxon>
        <taxon>Alteromonadales</taxon>
        <taxon>Alteromonadaceae</taxon>
        <taxon>Alishewanella</taxon>
    </lineage>
</organism>
<dbReference type="PIRSF" id="PIRSF028288">
    <property type="entry name" value="UCP028288"/>
    <property type="match status" value="1"/>
</dbReference>
<name>A0ABS8C269_9ALTE</name>
<dbReference type="Proteomes" id="UP000633814">
    <property type="component" value="Unassembled WGS sequence"/>
</dbReference>
<reference evidence="1 2" key="1">
    <citation type="submission" date="2021-10" db="EMBL/GenBank/DDBJ databases">
        <title>Alishewanella koreense sp. nov. isolated from seawater of southwestern coast in South Korea and the proposal for the reclassification of Rheinheimera perlucida and Rheinheimera tuosuensis as Arsukibacterium perlucida and Arsukibacterium tuosuensis.</title>
        <authorList>
            <person name="Kim K.H."/>
            <person name="Ruan W."/>
            <person name="Kim K.R."/>
            <person name="Baek J.H."/>
            <person name="Jeon C.O."/>
        </authorList>
    </citation>
    <scope>NUCLEOTIDE SEQUENCE [LARGE SCALE GENOMIC DNA]</scope>
    <source>
        <strain evidence="1 2">16-MA</strain>
    </source>
</reference>
<proteinExistence type="predicted"/>
<keyword evidence="2" id="KW-1185">Reference proteome</keyword>
<dbReference type="InterPro" id="IPR016878">
    <property type="entry name" value="MICAH-like"/>
</dbReference>
<dbReference type="InterPro" id="IPR032710">
    <property type="entry name" value="NTF2-like_dom_sf"/>
</dbReference>
<dbReference type="EMBL" id="JAEINI020000003">
    <property type="protein sequence ID" value="MCB5226404.1"/>
    <property type="molecule type" value="Genomic_DNA"/>
</dbReference>
<dbReference type="RefSeq" id="WP_226750497.1">
    <property type="nucleotide sequence ID" value="NZ_JAEINI020000003.1"/>
</dbReference>
<dbReference type="SUPFAM" id="SSF54427">
    <property type="entry name" value="NTF2-like"/>
    <property type="match status" value="1"/>
</dbReference>
<comment type="caution">
    <text evidence="1">The sequence shown here is derived from an EMBL/GenBank/DDBJ whole genome shotgun (WGS) entry which is preliminary data.</text>
</comment>
<dbReference type="Gene3D" id="3.10.450.50">
    <property type="match status" value="1"/>
</dbReference>
<evidence type="ECO:0000313" key="1">
    <source>
        <dbReference type="EMBL" id="MCB5226404.1"/>
    </source>
</evidence>
<gene>
    <name evidence="1" type="ORF">JAO78_006210</name>
</gene>
<evidence type="ECO:0000313" key="2">
    <source>
        <dbReference type="Proteomes" id="UP000633814"/>
    </source>
</evidence>
<accession>A0ABS8C269</accession>
<sequence>MASPVVNNNITEAEVKTAQQAWGQALIDISAAYTAGGQAQAEKVARQVLDAAYGYNLGAVLFKPTLANGNQTFRTNYDGALSYFIGNNAEYANDSGFALKGWQGYDFSNASVYINGDLALTMGHVMLTDKSGNVTTVDKTWGFKKDEQGALRIVLHHSSLPYSQ</sequence>